<protein>
    <submittedName>
        <fullName evidence="1">Uncharacterized protein</fullName>
    </submittedName>
</protein>
<evidence type="ECO:0000313" key="2">
    <source>
        <dbReference type="Proteomes" id="UP000199632"/>
    </source>
</evidence>
<dbReference type="AlphaFoldDB" id="A0A1H3MPU3"/>
<keyword evidence="2" id="KW-1185">Reference proteome</keyword>
<dbReference type="Proteomes" id="UP000199632">
    <property type="component" value="Unassembled WGS sequence"/>
</dbReference>
<dbReference type="RefSeq" id="WP_090788750.1">
    <property type="nucleotide sequence ID" value="NZ_BOND01000018.1"/>
</dbReference>
<proteinExistence type="predicted"/>
<dbReference type="STRING" id="137265.SAMN05421684_1546"/>
<sequence length="146" mass="17069">MSFIRFHLSDLGTARFVVDDQRYRALGAWAIIDISLIMGVCLDALAMVDDVAAGRPVEPWSSEHYDLTLTQQGVTFSNYWADDERGRYNLAEFRETVELYWAFLANRPESASIVRDFWPDLPRPQAEVLLWEQTWQRPHPYRGRLF</sequence>
<name>A0A1H3MPU3_9ACTN</name>
<dbReference type="EMBL" id="FNQB01000001">
    <property type="protein sequence ID" value="SDY78677.1"/>
    <property type="molecule type" value="Genomic_DNA"/>
</dbReference>
<organism evidence="1 2">
    <name type="scientific">Asanoa ishikariensis</name>
    <dbReference type="NCBI Taxonomy" id="137265"/>
    <lineage>
        <taxon>Bacteria</taxon>
        <taxon>Bacillati</taxon>
        <taxon>Actinomycetota</taxon>
        <taxon>Actinomycetes</taxon>
        <taxon>Micromonosporales</taxon>
        <taxon>Micromonosporaceae</taxon>
        <taxon>Asanoa</taxon>
    </lineage>
</organism>
<gene>
    <name evidence="1" type="ORF">SAMN05421684_1546</name>
</gene>
<dbReference type="OrthoDB" id="4184983at2"/>
<reference evidence="2" key="1">
    <citation type="submission" date="2016-10" db="EMBL/GenBank/DDBJ databases">
        <authorList>
            <person name="Varghese N."/>
            <person name="Submissions S."/>
        </authorList>
    </citation>
    <scope>NUCLEOTIDE SEQUENCE [LARGE SCALE GENOMIC DNA]</scope>
    <source>
        <strain evidence="2">DSM 44718</strain>
    </source>
</reference>
<evidence type="ECO:0000313" key="1">
    <source>
        <dbReference type="EMBL" id="SDY78677.1"/>
    </source>
</evidence>
<accession>A0A1H3MPU3</accession>